<dbReference type="VEuPathDB" id="ToxoDB:TGARI_251590"/>
<dbReference type="OrthoDB" id="333765at2759"/>
<dbReference type="Proteomes" id="UP000074247">
    <property type="component" value="Unassembled WGS sequence"/>
</dbReference>
<name>A0A139XNJ6_TOXGO</name>
<feature type="region of interest" description="Disordered" evidence="1">
    <location>
        <begin position="357"/>
        <end position="381"/>
    </location>
</feature>
<evidence type="ECO:0000256" key="1">
    <source>
        <dbReference type="SAM" id="MobiDB-lite"/>
    </source>
</evidence>
<feature type="compositionally biased region" description="Low complexity" evidence="1">
    <location>
        <begin position="156"/>
        <end position="209"/>
    </location>
</feature>
<feature type="compositionally biased region" description="Polar residues" evidence="1">
    <location>
        <begin position="805"/>
        <end position="814"/>
    </location>
</feature>
<feature type="region of interest" description="Disordered" evidence="1">
    <location>
        <begin position="97"/>
        <end position="121"/>
    </location>
</feature>
<organism evidence="2 3">
    <name type="scientific">Toxoplasma gondii ARI</name>
    <dbReference type="NCBI Taxonomy" id="1074872"/>
    <lineage>
        <taxon>Eukaryota</taxon>
        <taxon>Sar</taxon>
        <taxon>Alveolata</taxon>
        <taxon>Apicomplexa</taxon>
        <taxon>Conoidasida</taxon>
        <taxon>Coccidia</taxon>
        <taxon>Eucoccidiorida</taxon>
        <taxon>Eimeriorina</taxon>
        <taxon>Sarcocystidae</taxon>
        <taxon>Toxoplasma</taxon>
    </lineage>
</organism>
<protein>
    <submittedName>
        <fullName evidence="2">Uncharacterized protein</fullName>
    </submittedName>
</protein>
<gene>
    <name evidence="2" type="ORF">TGARI_251590</name>
</gene>
<evidence type="ECO:0000313" key="2">
    <source>
        <dbReference type="EMBL" id="KYF40357.1"/>
    </source>
</evidence>
<dbReference type="EMBL" id="AGQS02005488">
    <property type="protein sequence ID" value="KYF40357.1"/>
    <property type="molecule type" value="Genomic_DNA"/>
</dbReference>
<comment type="caution">
    <text evidence="2">The sequence shown here is derived from an EMBL/GenBank/DDBJ whole genome shotgun (WGS) entry which is preliminary data.</text>
</comment>
<feature type="region of interest" description="Disordered" evidence="1">
    <location>
        <begin position="660"/>
        <end position="701"/>
    </location>
</feature>
<dbReference type="AlphaFoldDB" id="A0A139XNJ6"/>
<feature type="region of interest" description="Disordered" evidence="1">
    <location>
        <begin position="148"/>
        <end position="301"/>
    </location>
</feature>
<reference evidence="2 3" key="1">
    <citation type="journal article" date="2016" name="Nat. Commun.">
        <title>Local admixture of amplified and diversified secreted pathogenesis determinants shapes mosaic Toxoplasma gondii genomes.</title>
        <authorList>
            <person name="Lorenzi H."/>
            <person name="Khan A."/>
            <person name="Behnke M.S."/>
            <person name="Namasivayam S."/>
            <person name="Swapna L.S."/>
            <person name="Hadjithomas M."/>
            <person name="Karamycheva S."/>
            <person name="Pinney D."/>
            <person name="Brunk B.P."/>
            <person name="Ajioka J.W."/>
            <person name="Ajzenberg D."/>
            <person name="Boothroyd J.C."/>
            <person name="Boyle J.P."/>
            <person name="Darde M.L."/>
            <person name="Diaz-Miranda M.A."/>
            <person name="Dubey J.P."/>
            <person name="Fritz H.M."/>
            <person name="Gennari S.M."/>
            <person name="Gregory B.D."/>
            <person name="Kim K."/>
            <person name="Saeij J.P."/>
            <person name="Su C."/>
            <person name="White M.W."/>
            <person name="Zhu X.Q."/>
            <person name="Howe D.K."/>
            <person name="Rosenthal B.M."/>
            <person name="Grigg M.E."/>
            <person name="Parkinson J."/>
            <person name="Liu L."/>
            <person name="Kissinger J.C."/>
            <person name="Roos D.S."/>
            <person name="Sibley L.D."/>
        </authorList>
    </citation>
    <scope>NUCLEOTIDE SEQUENCE [LARGE SCALE GENOMIC DNA]</scope>
    <source>
        <strain evidence="2 3">ARI</strain>
    </source>
</reference>
<proteinExistence type="predicted"/>
<sequence length="913" mass="97931">MEDDPPNSTVLALPSLPLSCSSPLSASVSSRWKRLPLLALLSLFSSVPLSAGALSLPPQLATHPSRLLPLRNGFSASALSPTSCRASSSPMHYAFSSVGTEAGSRTEEKREEESEGMNLSASLSDVVVSPSVREFNILLSSLPSLSPLADSHESFSSSPLRGSVSASSSPASSCPSVSSSSSSSSPPCISSSRSRGVSSSQAVLCSSSPSPRPVLGKQTGSPRVYRHLPRVVDGGSLLRTSSRSSDSLPALRFSSLPQSSSAETRSDSEKERRFAAKAGTQASSLRQLAGRKRAEAEATPNAVRPLSLENEADIQVVLSSRAVERLLAAPVEIGEQGDCSPASVALLYGVVDRDRDAEKERNGVRGKDGDTTRDAQHSEATDELKRAYRIYVEEVMVFTPSRRSGDGGLSRREKEEGIQNFLLGASPLRAAADRAARHLGLQLVGWASLRPPHLLESGDKRCAFETQRRPQPAGVGTVGPRRHFQRSAQKGREERTGQEQDAAEEAEQRRRVTPAEVLLSLHLHHHREQLRSEDPVPPCSLSSASSFSSSASSLSSSASSFSSSASSLSSSASSFSSSASSLSSSASSFSSSASSLSSSLPLVGLIVHRSLPSAASALEVGRVEMEAVAVTAHGLDVWRAPVLPSLEEAFALSRARARAGTGEGEDAGRPGDAGGCVAARQANSTEPRRSEPRARSATGALRRGRELKDFLSVSQKTKEDERAAGMVPLRQPVEIDGALYHTLPTEFFHRYLPVVAEEEEERSRAQAAGEEEEDWTEEVFHFSRIEGEPETHVNFQRRRRRSRDTPQASGSASPSFAELTDLLGKEGLPPGQLLQRLRRFDLLTQVAELLRNNEQDFRLVVEAVRSREAFRNSGDDAERTPFSDAREVPLRVVRLLRALASAETPHGESTKKD</sequence>
<feature type="compositionally biased region" description="Basic and acidic residues" evidence="1">
    <location>
        <begin position="264"/>
        <end position="274"/>
    </location>
</feature>
<evidence type="ECO:0000313" key="3">
    <source>
        <dbReference type="Proteomes" id="UP000074247"/>
    </source>
</evidence>
<feature type="region of interest" description="Disordered" evidence="1">
    <location>
        <begin position="464"/>
        <end position="511"/>
    </location>
</feature>
<accession>A0A139XNJ6</accession>
<feature type="compositionally biased region" description="Low complexity" evidence="1">
    <location>
        <begin position="233"/>
        <end position="247"/>
    </location>
</feature>
<feature type="region of interest" description="Disordered" evidence="1">
    <location>
        <begin position="791"/>
        <end position="815"/>
    </location>
</feature>